<gene>
    <name evidence="3" type="ORF">SAMN04487946_12413</name>
</gene>
<evidence type="ECO:0000259" key="2">
    <source>
        <dbReference type="Pfam" id="PF25213"/>
    </source>
</evidence>
<accession>A0A1H3KXL3</accession>
<dbReference type="InterPro" id="IPR036388">
    <property type="entry name" value="WH-like_DNA-bd_sf"/>
</dbReference>
<sequence length="258" mass="28068">MTAHEDIAFMTGSKVRIDVLLALRSTTATPTALAEECSCARETAQRTVSAFVDRGWAEKVSTDDGYRLTRAGELVAESYEEFESCIEVSDRFRKFLANLRGSAPDLDCALLSEATAATATAENPHAPIDRFLAVVGDGTVETFRGITPIVSRVFNRAAGRVIGPESEVELIVDRDVLSASASEYPDALDRAEELAGFRLLISQEPLEFGVMIIDGHAYVGAYDDEGNLVASADSDDEAFVGWAERTFERIRDDAEAWS</sequence>
<dbReference type="Pfam" id="PF08350">
    <property type="entry name" value="FilR1_middle"/>
    <property type="match status" value="1"/>
</dbReference>
<protein>
    <submittedName>
        <fullName evidence="3">Predicted transcriptional regulator, contains HTH domain</fullName>
    </submittedName>
</protein>
<keyword evidence="4" id="KW-1185">Reference proteome</keyword>
<dbReference type="Gene3D" id="1.10.10.10">
    <property type="entry name" value="Winged helix-like DNA-binding domain superfamily/Winged helix DNA-binding domain"/>
    <property type="match status" value="1"/>
</dbReference>
<dbReference type="InterPro" id="IPR013561">
    <property type="entry name" value="FilR1_middle_dom"/>
</dbReference>
<dbReference type="InterPro" id="IPR036390">
    <property type="entry name" value="WH_DNA-bd_sf"/>
</dbReference>
<evidence type="ECO:0000259" key="1">
    <source>
        <dbReference type="Pfam" id="PF08350"/>
    </source>
</evidence>
<name>A0A1H3KXL3_9EURY</name>
<dbReference type="OrthoDB" id="330490at2157"/>
<feature type="domain" description="HVO-A0261-like N-terminal" evidence="2">
    <location>
        <begin position="4"/>
        <end position="91"/>
    </location>
</feature>
<evidence type="ECO:0000313" key="4">
    <source>
        <dbReference type="Proteomes" id="UP000199170"/>
    </source>
</evidence>
<dbReference type="InterPro" id="IPR057527">
    <property type="entry name" value="HVO_A0261-like_N"/>
</dbReference>
<reference evidence="4" key="1">
    <citation type="submission" date="2016-10" db="EMBL/GenBank/DDBJ databases">
        <authorList>
            <person name="Varghese N."/>
            <person name="Submissions S."/>
        </authorList>
    </citation>
    <scope>NUCLEOTIDE SEQUENCE [LARGE SCALE GENOMIC DNA]</scope>
    <source>
        <strain evidence="4">CGMCC 1.10118</strain>
    </source>
</reference>
<evidence type="ECO:0000313" key="3">
    <source>
        <dbReference type="EMBL" id="SDY56820.1"/>
    </source>
</evidence>
<dbReference type="EMBL" id="FNPB01000024">
    <property type="protein sequence ID" value="SDY56820.1"/>
    <property type="molecule type" value="Genomic_DNA"/>
</dbReference>
<dbReference type="RefSeq" id="WP_089769929.1">
    <property type="nucleotide sequence ID" value="NZ_FNPB01000024.1"/>
</dbReference>
<dbReference type="SUPFAM" id="SSF46785">
    <property type="entry name" value="Winged helix' DNA-binding domain"/>
    <property type="match status" value="1"/>
</dbReference>
<dbReference type="Proteomes" id="UP000199170">
    <property type="component" value="Unassembled WGS sequence"/>
</dbReference>
<dbReference type="AlphaFoldDB" id="A0A1H3KXL3"/>
<dbReference type="Pfam" id="PF25213">
    <property type="entry name" value="HVO_A0261_N"/>
    <property type="match status" value="1"/>
</dbReference>
<proteinExistence type="predicted"/>
<organism evidence="3 4">
    <name type="scientific">Halobellus clavatus</name>
    <dbReference type="NCBI Taxonomy" id="660517"/>
    <lineage>
        <taxon>Archaea</taxon>
        <taxon>Methanobacteriati</taxon>
        <taxon>Methanobacteriota</taxon>
        <taxon>Stenosarchaea group</taxon>
        <taxon>Halobacteria</taxon>
        <taxon>Halobacteriales</taxon>
        <taxon>Haloferacaceae</taxon>
        <taxon>Halobellus</taxon>
    </lineage>
</organism>
<feature type="domain" description="Methanogenesis regulatory protein FilR1 middle" evidence="1">
    <location>
        <begin position="124"/>
        <end position="253"/>
    </location>
</feature>